<evidence type="ECO:0000256" key="6">
    <source>
        <dbReference type="ARBA" id="ARBA00022840"/>
    </source>
</evidence>
<evidence type="ECO:0000259" key="15">
    <source>
        <dbReference type="PROSITE" id="PS50011"/>
    </source>
</evidence>
<accession>A0A7E4UZB1</accession>
<evidence type="ECO:0000256" key="13">
    <source>
        <dbReference type="RuleBase" id="RU000304"/>
    </source>
</evidence>
<dbReference type="PANTHER" id="PTHR24350">
    <property type="entry name" value="SERINE/THREONINE-PROTEIN KINASE IAL-RELATED"/>
    <property type="match status" value="1"/>
</dbReference>
<evidence type="ECO:0000256" key="3">
    <source>
        <dbReference type="ARBA" id="ARBA00022679"/>
    </source>
</evidence>
<dbReference type="FunFam" id="1.10.510.10:FF:000571">
    <property type="entry name" value="Maternal embryonic leucine zipper kinase"/>
    <property type="match status" value="1"/>
</dbReference>
<evidence type="ECO:0000256" key="4">
    <source>
        <dbReference type="ARBA" id="ARBA00022741"/>
    </source>
</evidence>
<dbReference type="WBParaSite" id="Pan_g14678.t1">
    <property type="protein sequence ID" value="Pan_g14678.t1"/>
    <property type="gene ID" value="Pan_g14678"/>
</dbReference>
<dbReference type="PROSITE" id="PS50011">
    <property type="entry name" value="PROTEIN_KINASE_DOM"/>
    <property type="match status" value="1"/>
</dbReference>
<dbReference type="PROSITE" id="PS00107">
    <property type="entry name" value="PROTEIN_KINASE_ATP"/>
    <property type="match status" value="1"/>
</dbReference>
<evidence type="ECO:0000256" key="14">
    <source>
        <dbReference type="SAM" id="MobiDB-lite"/>
    </source>
</evidence>
<dbReference type="FunFam" id="3.30.200.20:FF:000042">
    <property type="entry name" value="Aurora kinase A"/>
    <property type="match status" value="1"/>
</dbReference>
<evidence type="ECO:0000256" key="5">
    <source>
        <dbReference type="ARBA" id="ARBA00022777"/>
    </source>
</evidence>
<keyword evidence="2 13" id="KW-0723">Serine/threonine-protein kinase</keyword>
<dbReference type="Gene3D" id="1.10.510.10">
    <property type="entry name" value="Transferase(Phosphotransferase) domain 1"/>
    <property type="match status" value="1"/>
</dbReference>
<dbReference type="AlphaFoldDB" id="A0A7E4UZB1"/>
<feature type="domain" description="Protein kinase" evidence="15">
    <location>
        <begin position="148"/>
        <end position="401"/>
    </location>
</feature>
<organism evidence="16 17">
    <name type="scientific">Panagrellus redivivus</name>
    <name type="common">Microworm</name>
    <dbReference type="NCBI Taxonomy" id="6233"/>
    <lineage>
        <taxon>Eukaryota</taxon>
        <taxon>Metazoa</taxon>
        <taxon>Ecdysozoa</taxon>
        <taxon>Nematoda</taxon>
        <taxon>Chromadorea</taxon>
        <taxon>Rhabditida</taxon>
        <taxon>Tylenchina</taxon>
        <taxon>Panagrolaimomorpha</taxon>
        <taxon>Panagrolaimoidea</taxon>
        <taxon>Panagrolaimidae</taxon>
        <taxon>Panagrellus</taxon>
    </lineage>
</organism>
<evidence type="ECO:0000256" key="10">
    <source>
        <dbReference type="PIRSR" id="PIRSR630616-2"/>
    </source>
</evidence>
<dbReference type="Pfam" id="PF00069">
    <property type="entry name" value="Pkinase"/>
    <property type="match status" value="1"/>
</dbReference>
<sequence>MSNALQPIQEPNAIDGDAQRKYPRSPKKRTDPPTSYGRPDSPTPLVANTPQQRPDSPAPWSHSVPQTPNRRPDSPAPWKRANSKTPSPIGGKHLSLAVFFRPLRHGLLQQLFSISVMPKHQSIKGPIAGVLSFSVARPEKKVCVAADFEFEKMLGKGGFGTVHLCREMKTNKTLAIKMVQKSKLTNAQALVQMQREIELQDSLRHNHILLLLGYFDDPQHVYILLEACQLGSLYRYVRKHKGLSLHRATYVIDCMADALNYCHIRRVIHRDVKPENVLLTEQFEPKLADFGWAVRSEKKTQETLCGTPDYLSPEMLNSSKNHAHTYKVDNWALGVLYYECLSDRAPFHGKDQEMTFQNIEHARIQQNSKIPADAMKIIKGLLTIDVKKRSELNDVRDDQFIRFQVEKYNSNKSVRRDAK</sequence>
<comment type="similarity">
    <text evidence="13">Belongs to the protein kinase superfamily.</text>
</comment>
<reference evidence="16" key="1">
    <citation type="journal article" date="2013" name="Genetics">
        <title>The draft genome and transcriptome of Panagrellus redivivus are shaped by the harsh demands of a free-living lifestyle.</title>
        <authorList>
            <person name="Srinivasan J."/>
            <person name="Dillman A.R."/>
            <person name="Macchietto M.G."/>
            <person name="Heikkinen L."/>
            <person name="Lakso M."/>
            <person name="Fracchia K.M."/>
            <person name="Antoshechkin I."/>
            <person name="Mortazavi A."/>
            <person name="Wong G."/>
            <person name="Sternberg P.W."/>
        </authorList>
    </citation>
    <scope>NUCLEOTIDE SEQUENCE [LARGE SCALE GENOMIC DNA]</scope>
    <source>
        <strain evidence="16">MT8872</strain>
    </source>
</reference>
<feature type="region of interest" description="Disordered" evidence="14">
    <location>
        <begin position="1"/>
        <end position="89"/>
    </location>
</feature>
<evidence type="ECO:0000256" key="8">
    <source>
        <dbReference type="ARBA" id="ARBA00048679"/>
    </source>
</evidence>
<feature type="binding site" evidence="10">
    <location>
        <begin position="275"/>
        <end position="276"/>
    </location>
    <ligand>
        <name>ATP</name>
        <dbReference type="ChEBI" id="CHEBI:30616"/>
    </ligand>
</feature>
<dbReference type="InterPro" id="IPR011009">
    <property type="entry name" value="Kinase-like_dom_sf"/>
</dbReference>
<keyword evidence="6 10" id="KW-0067">ATP-binding</keyword>
<dbReference type="SMART" id="SM00220">
    <property type="entry name" value="S_TKc"/>
    <property type="match status" value="1"/>
</dbReference>
<feature type="binding site" evidence="10 12">
    <location>
        <position position="177"/>
    </location>
    <ligand>
        <name>ATP</name>
        <dbReference type="ChEBI" id="CHEBI:30616"/>
    </ligand>
</feature>
<comment type="cofactor">
    <cofactor evidence="1">
        <name>Mg(2+)</name>
        <dbReference type="ChEBI" id="CHEBI:18420"/>
    </cofactor>
</comment>
<dbReference type="InterPro" id="IPR000719">
    <property type="entry name" value="Prot_kinase_dom"/>
</dbReference>
<keyword evidence="16" id="KW-1185">Reference proteome</keyword>
<evidence type="ECO:0000256" key="1">
    <source>
        <dbReference type="ARBA" id="ARBA00001946"/>
    </source>
</evidence>
<reference evidence="17" key="2">
    <citation type="submission" date="2020-10" db="UniProtKB">
        <authorList>
            <consortium name="WormBaseParasite"/>
        </authorList>
    </citation>
    <scope>IDENTIFICATION</scope>
</reference>
<comment type="catalytic activity">
    <reaction evidence="7">
        <text>L-threonyl-[protein] + ATP = O-phospho-L-threonyl-[protein] + ADP + H(+)</text>
        <dbReference type="Rhea" id="RHEA:46608"/>
        <dbReference type="Rhea" id="RHEA-COMP:11060"/>
        <dbReference type="Rhea" id="RHEA-COMP:11605"/>
        <dbReference type="ChEBI" id="CHEBI:15378"/>
        <dbReference type="ChEBI" id="CHEBI:30013"/>
        <dbReference type="ChEBI" id="CHEBI:30616"/>
        <dbReference type="ChEBI" id="CHEBI:61977"/>
        <dbReference type="ChEBI" id="CHEBI:456216"/>
        <dbReference type="EC" id="2.7.11.1"/>
    </reaction>
</comment>
<proteinExistence type="inferred from homology"/>
<evidence type="ECO:0000256" key="9">
    <source>
        <dbReference type="PIRSR" id="PIRSR630616-1"/>
    </source>
</evidence>
<dbReference type="InterPro" id="IPR008271">
    <property type="entry name" value="Ser/Thr_kinase_AS"/>
</dbReference>
<feature type="binding site" evidence="10">
    <location>
        <position position="289"/>
    </location>
    <ligand>
        <name>ATP</name>
        <dbReference type="ChEBI" id="CHEBI:30616"/>
    </ligand>
</feature>
<dbReference type="InterPro" id="IPR017441">
    <property type="entry name" value="Protein_kinase_ATP_BS"/>
</dbReference>
<dbReference type="Proteomes" id="UP000492821">
    <property type="component" value="Unassembled WGS sequence"/>
</dbReference>
<protein>
    <submittedName>
        <fullName evidence="17">Aurora kinase</fullName>
    </submittedName>
</protein>
<dbReference type="GO" id="GO:0004674">
    <property type="term" value="F:protein serine/threonine kinase activity"/>
    <property type="evidence" value="ECO:0007669"/>
    <property type="project" value="UniProtKB-KW"/>
</dbReference>
<evidence type="ECO:0000256" key="12">
    <source>
        <dbReference type="PROSITE-ProRule" id="PRU10141"/>
    </source>
</evidence>
<feature type="cross-link" description="Glycyl lysine isopeptide (Lys-Gly) (interchain with G-Cter in SUMO2)" evidence="11">
    <location>
        <position position="273"/>
    </location>
</feature>
<keyword evidence="4 10" id="KW-0547">Nucleotide-binding</keyword>
<dbReference type="SUPFAM" id="SSF56112">
    <property type="entry name" value="Protein kinase-like (PK-like)"/>
    <property type="match status" value="1"/>
</dbReference>
<evidence type="ECO:0000313" key="17">
    <source>
        <dbReference type="WBParaSite" id="Pan_g14678.t1"/>
    </source>
</evidence>
<evidence type="ECO:0000256" key="7">
    <source>
        <dbReference type="ARBA" id="ARBA00047899"/>
    </source>
</evidence>
<evidence type="ECO:0000256" key="11">
    <source>
        <dbReference type="PIRSR" id="PIRSR630616-3"/>
    </source>
</evidence>
<keyword evidence="5" id="KW-0418">Kinase</keyword>
<name>A0A7E4UZB1_PANRE</name>
<dbReference type="GO" id="GO:0005524">
    <property type="term" value="F:ATP binding"/>
    <property type="evidence" value="ECO:0007669"/>
    <property type="project" value="UniProtKB-UniRule"/>
</dbReference>
<dbReference type="InterPro" id="IPR030616">
    <property type="entry name" value="Aur-like"/>
</dbReference>
<comment type="catalytic activity">
    <reaction evidence="8">
        <text>L-seryl-[protein] + ATP = O-phospho-L-seryl-[protein] + ADP + H(+)</text>
        <dbReference type="Rhea" id="RHEA:17989"/>
        <dbReference type="Rhea" id="RHEA-COMP:9863"/>
        <dbReference type="Rhea" id="RHEA-COMP:11604"/>
        <dbReference type="ChEBI" id="CHEBI:15378"/>
        <dbReference type="ChEBI" id="CHEBI:29999"/>
        <dbReference type="ChEBI" id="CHEBI:30616"/>
        <dbReference type="ChEBI" id="CHEBI:83421"/>
        <dbReference type="ChEBI" id="CHEBI:456216"/>
        <dbReference type="EC" id="2.7.11.1"/>
    </reaction>
</comment>
<feature type="active site" description="Proton acceptor" evidence="9">
    <location>
        <position position="271"/>
    </location>
</feature>
<keyword evidence="3" id="KW-0808">Transferase</keyword>
<dbReference type="PROSITE" id="PS00108">
    <property type="entry name" value="PROTEIN_KINASE_ST"/>
    <property type="match status" value="1"/>
</dbReference>
<evidence type="ECO:0000256" key="2">
    <source>
        <dbReference type="ARBA" id="ARBA00022527"/>
    </source>
</evidence>
<evidence type="ECO:0000313" key="16">
    <source>
        <dbReference type="Proteomes" id="UP000492821"/>
    </source>
</evidence>